<sequence length="615" mass="69034">MDEQRSRPEDERPVDPEYRVFPKSWGAEYIAAGEVRFRLWASGIETLNLRLIDEEVPMTAMGDGWWELLATNIAPGTPYAFVLPDGRHVPDPAGRALESDVHGPSLVVDPTAYRWKNRGWTGRPWSEAVVYEIHVGTFTDEGTFAAAAARLPALADLGVTVVQLMPVAAFGGKRGWGYDGVLLYTPHPSYGSPDDMKAFIDAAHGLGLMVMLDVVYNHLGLDGNHLQVYAPDLFMAEGTPWGPRPDVSRKPMRDLIAENALYWLEEFALDGLRFDAVDRIEDADSDEHFVEELALLIRKTLPGRHVHLVVEDSRNITALHERSEDNAVRLYDAVWNDGYHHLIHAWATGEHVGHFKVFAQNFWPRITKTLATGFAIQGERIEGKGDALVGEPSGHLPPVTFINFLQNHDQIGNRGRGDRLWSLIDPDLAERLMAILLLAPQIPMLFMGDEFRSRGKFFFFSDYPSDFDQNSPEDRLREAIAFGTDDLELQEIRDPNDLETFIASKLDWQEAETKRGMVSRTICRDLIEKRKRHLMPRLADVGGGVGLVLMAEEGRLAIDWQLGEHRWQLRANFSDETATLPPVHGATIHVMPPEAQSDMRDLSRFPAASLIVACG</sequence>
<keyword evidence="9 14" id="KW-0326">Glycosidase</keyword>
<evidence type="ECO:0000256" key="4">
    <source>
        <dbReference type="ARBA" id="ARBA00012268"/>
    </source>
</evidence>
<dbReference type="PANTHER" id="PTHR43651">
    <property type="entry name" value="1,4-ALPHA-GLUCAN-BRANCHING ENZYME"/>
    <property type="match status" value="1"/>
</dbReference>
<gene>
    <name evidence="16" type="primary">treZ</name>
    <name evidence="16" type="ORF">D4A92_10020</name>
</gene>
<dbReference type="Gene3D" id="2.60.40.10">
    <property type="entry name" value="Immunoglobulins"/>
    <property type="match status" value="1"/>
</dbReference>
<evidence type="ECO:0000256" key="12">
    <source>
        <dbReference type="ARBA" id="ARBA00034013"/>
    </source>
</evidence>
<dbReference type="CDD" id="cd02853">
    <property type="entry name" value="E_set_MTHase_like_N"/>
    <property type="match status" value="1"/>
</dbReference>
<evidence type="ECO:0000256" key="10">
    <source>
        <dbReference type="ARBA" id="ARBA00032057"/>
    </source>
</evidence>
<evidence type="ECO:0000256" key="11">
    <source>
        <dbReference type="ARBA" id="ARBA00033284"/>
    </source>
</evidence>
<dbReference type="InterPro" id="IPR013783">
    <property type="entry name" value="Ig-like_fold"/>
</dbReference>
<dbReference type="EMBL" id="CP032405">
    <property type="protein sequence ID" value="QRF51746.1"/>
    <property type="molecule type" value="Genomic_DNA"/>
</dbReference>
<dbReference type="NCBIfam" id="TIGR02402">
    <property type="entry name" value="trehalose_TreZ"/>
    <property type="match status" value="1"/>
</dbReference>
<keyword evidence="17" id="KW-1185">Reference proteome</keyword>
<keyword evidence="6" id="KW-0963">Cytoplasm</keyword>
<comment type="catalytic activity">
    <reaction evidence="12 14">
        <text>hydrolysis of (1-&gt;4)-alpha-D-glucosidic linkage in 4-alpha-D-[(1-&gt;4)-alpha-D-glucanosyl]n trehalose to yield trehalose and (1-&gt;4)-alpha-D-glucan.</text>
        <dbReference type="EC" id="3.2.1.141"/>
    </reaction>
</comment>
<evidence type="ECO:0000256" key="9">
    <source>
        <dbReference type="ARBA" id="ARBA00023295"/>
    </source>
</evidence>
<evidence type="ECO:0000256" key="7">
    <source>
        <dbReference type="ARBA" id="ARBA00022801"/>
    </source>
</evidence>
<evidence type="ECO:0000256" key="8">
    <source>
        <dbReference type="ARBA" id="ARBA00023277"/>
    </source>
</evidence>
<comment type="pathway">
    <text evidence="2 14">Glycan biosynthesis; trehalose biosynthesis.</text>
</comment>
<evidence type="ECO:0000256" key="14">
    <source>
        <dbReference type="PIRNR" id="PIRNR006337"/>
    </source>
</evidence>
<dbReference type="InterPro" id="IPR006047">
    <property type="entry name" value="GH13_cat_dom"/>
</dbReference>
<comment type="similarity">
    <text evidence="3 14">Belongs to the glycosyl hydrolase 13 family.</text>
</comment>
<feature type="domain" description="Glycosyl hydrolase family 13 catalytic" evidence="15">
    <location>
        <begin position="132"/>
        <end position="488"/>
    </location>
</feature>
<dbReference type="Pfam" id="PF00128">
    <property type="entry name" value="Alpha-amylase"/>
    <property type="match status" value="1"/>
</dbReference>
<dbReference type="InterPro" id="IPR044901">
    <property type="entry name" value="Trehalose_TreZ_E-set_sf"/>
</dbReference>
<keyword evidence="7 14" id="KW-0378">Hydrolase</keyword>
<dbReference type="InterPro" id="IPR013780">
    <property type="entry name" value="Glyco_hydro_b"/>
</dbReference>
<dbReference type="Gene3D" id="2.60.40.1180">
    <property type="entry name" value="Golgi alpha-mannosidase II"/>
    <property type="match status" value="1"/>
</dbReference>
<dbReference type="SUPFAM" id="SSF81296">
    <property type="entry name" value="E set domains"/>
    <property type="match status" value="1"/>
</dbReference>
<evidence type="ECO:0000313" key="17">
    <source>
        <dbReference type="Proteomes" id="UP000596351"/>
    </source>
</evidence>
<protein>
    <recommendedName>
        <fullName evidence="5 13">Malto-oligosyltrehalose trehalohydrolase</fullName>
        <shortName evidence="14">MTHase</shortName>
        <ecNumber evidence="4 13">3.2.1.141</ecNumber>
    </recommendedName>
    <alternativeName>
        <fullName evidence="11 14">4-alpha-D-((1-&gt;4)-alpha-D-glucano)trehalose trehalohydrolase</fullName>
    </alternativeName>
    <alternativeName>
        <fullName evidence="10 14">Maltooligosyl trehalose trehalohydrolase</fullName>
    </alternativeName>
</protein>
<keyword evidence="8" id="KW-0119">Carbohydrate metabolism</keyword>
<accession>A0ABX7EUT4</accession>
<evidence type="ECO:0000256" key="13">
    <source>
        <dbReference type="NCBIfam" id="TIGR02402"/>
    </source>
</evidence>
<evidence type="ECO:0000256" key="3">
    <source>
        <dbReference type="ARBA" id="ARBA00008061"/>
    </source>
</evidence>
<dbReference type="PIRSF" id="PIRSF006337">
    <property type="entry name" value="Trehalose_TreZ"/>
    <property type="match status" value="1"/>
</dbReference>
<dbReference type="Gene3D" id="1.10.10.760">
    <property type="entry name" value="E-set domains of sugar-utilizing enzymes"/>
    <property type="match status" value="1"/>
</dbReference>
<evidence type="ECO:0000313" key="16">
    <source>
        <dbReference type="EMBL" id="QRF51746.1"/>
    </source>
</evidence>
<evidence type="ECO:0000256" key="2">
    <source>
        <dbReference type="ARBA" id="ARBA00005199"/>
    </source>
</evidence>
<evidence type="ECO:0000256" key="5">
    <source>
        <dbReference type="ARBA" id="ARBA00015938"/>
    </source>
</evidence>
<dbReference type="Proteomes" id="UP000596351">
    <property type="component" value="Chromosome"/>
</dbReference>
<dbReference type="CDD" id="cd11325">
    <property type="entry name" value="AmyAc_GTHase"/>
    <property type="match status" value="1"/>
</dbReference>
<reference evidence="16 17" key="1">
    <citation type="submission" date="2018-09" db="EMBL/GenBank/DDBJ databases">
        <title>Rhizobium sp. MAE2-X.</title>
        <authorList>
            <person name="Lee Y."/>
            <person name="Jeon C.O."/>
        </authorList>
    </citation>
    <scope>NUCLEOTIDE SEQUENCE [LARGE SCALE GENOMIC DNA]</scope>
    <source>
        <strain evidence="16 17">MAE2-X</strain>
    </source>
</reference>
<dbReference type="SMART" id="SM00642">
    <property type="entry name" value="Aamy"/>
    <property type="match status" value="1"/>
</dbReference>
<dbReference type="InterPro" id="IPR012768">
    <property type="entry name" value="Trehalose_TreZ"/>
</dbReference>
<dbReference type="EC" id="3.2.1.141" evidence="4 13"/>
<comment type="subcellular location">
    <subcellularLocation>
        <location evidence="1">Cytoplasm</location>
    </subcellularLocation>
</comment>
<dbReference type="RefSeq" id="WP_203019642.1">
    <property type="nucleotide sequence ID" value="NZ_CP032405.1"/>
</dbReference>
<evidence type="ECO:0000256" key="1">
    <source>
        <dbReference type="ARBA" id="ARBA00004496"/>
    </source>
</evidence>
<dbReference type="Gene3D" id="3.20.20.80">
    <property type="entry name" value="Glycosidases"/>
    <property type="match status" value="1"/>
</dbReference>
<evidence type="ECO:0000259" key="15">
    <source>
        <dbReference type="SMART" id="SM00642"/>
    </source>
</evidence>
<organism evidence="16 17">
    <name type="scientific">Rhizobium rosettiformans</name>
    <dbReference type="NCBI Taxonomy" id="1368430"/>
    <lineage>
        <taxon>Bacteria</taxon>
        <taxon>Pseudomonadati</taxon>
        <taxon>Pseudomonadota</taxon>
        <taxon>Alphaproteobacteria</taxon>
        <taxon>Hyphomicrobiales</taxon>
        <taxon>Rhizobiaceae</taxon>
        <taxon>Rhizobium/Agrobacterium group</taxon>
        <taxon>Rhizobium</taxon>
    </lineage>
</organism>
<dbReference type="InterPro" id="IPR017853">
    <property type="entry name" value="GH"/>
</dbReference>
<proteinExistence type="inferred from homology"/>
<dbReference type="SUPFAM" id="SSF51445">
    <property type="entry name" value="(Trans)glycosidases"/>
    <property type="match status" value="1"/>
</dbReference>
<name>A0ABX7EUT4_9HYPH</name>
<dbReference type="PANTHER" id="PTHR43651:SF11">
    <property type="entry name" value="MALTO-OLIGOSYLTREHALOSE TREHALOHYDROLASE"/>
    <property type="match status" value="1"/>
</dbReference>
<evidence type="ECO:0000256" key="6">
    <source>
        <dbReference type="ARBA" id="ARBA00022490"/>
    </source>
</evidence>
<dbReference type="InterPro" id="IPR014756">
    <property type="entry name" value="Ig_E-set"/>
</dbReference>